<dbReference type="Pfam" id="PF21121">
    <property type="entry name" value="Nup49_C"/>
    <property type="match status" value="1"/>
</dbReference>
<dbReference type="GO" id="GO:0008139">
    <property type="term" value="F:nuclear localization sequence binding"/>
    <property type="evidence" value="ECO:0007669"/>
    <property type="project" value="InterPro"/>
</dbReference>
<gene>
    <name evidence="9" type="ORF">P280DRAFT_465391</name>
</gene>
<dbReference type="InterPro" id="IPR024882">
    <property type="entry name" value="NUP58/p45/49"/>
</dbReference>
<dbReference type="Proteomes" id="UP000799753">
    <property type="component" value="Unassembled WGS sequence"/>
</dbReference>
<evidence type="ECO:0000256" key="2">
    <source>
        <dbReference type="ARBA" id="ARBA00022448"/>
    </source>
</evidence>
<organism evidence="9 10">
    <name type="scientific">Massarina eburnea CBS 473.64</name>
    <dbReference type="NCBI Taxonomy" id="1395130"/>
    <lineage>
        <taxon>Eukaryota</taxon>
        <taxon>Fungi</taxon>
        <taxon>Dikarya</taxon>
        <taxon>Ascomycota</taxon>
        <taxon>Pezizomycotina</taxon>
        <taxon>Dothideomycetes</taxon>
        <taxon>Pleosporomycetidae</taxon>
        <taxon>Pleosporales</taxon>
        <taxon>Massarineae</taxon>
        <taxon>Massarinaceae</taxon>
        <taxon>Massarina</taxon>
    </lineage>
</organism>
<dbReference type="PANTHER" id="PTHR13437:SF2">
    <property type="entry name" value="NUCLEOPORIN P58_P45"/>
    <property type="match status" value="1"/>
</dbReference>
<keyword evidence="2" id="KW-0813">Transport</keyword>
<evidence type="ECO:0000313" key="10">
    <source>
        <dbReference type="Proteomes" id="UP000799753"/>
    </source>
</evidence>
<dbReference type="GO" id="GO:0051028">
    <property type="term" value="P:mRNA transport"/>
    <property type="evidence" value="ECO:0007669"/>
    <property type="project" value="UniProtKB-KW"/>
</dbReference>
<feature type="compositionally biased region" description="Polar residues" evidence="8">
    <location>
        <begin position="75"/>
        <end position="84"/>
    </location>
</feature>
<reference evidence="9" key="1">
    <citation type="journal article" date="2020" name="Stud. Mycol.">
        <title>101 Dothideomycetes genomes: a test case for predicting lifestyles and emergence of pathogens.</title>
        <authorList>
            <person name="Haridas S."/>
            <person name="Albert R."/>
            <person name="Binder M."/>
            <person name="Bloem J."/>
            <person name="Labutti K."/>
            <person name="Salamov A."/>
            <person name="Andreopoulos B."/>
            <person name="Baker S."/>
            <person name="Barry K."/>
            <person name="Bills G."/>
            <person name="Bluhm B."/>
            <person name="Cannon C."/>
            <person name="Castanera R."/>
            <person name="Culley D."/>
            <person name="Daum C."/>
            <person name="Ezra D."/>
            <person name="Gonzalez J."/>
            <person name="Henrissat B."/>
            <person name="Kuo A."/>
            <person name="Liang C."/>
            <person name="Lipzen A."/>
            <person name="Lutzoni F."/>
            <person name="Magnuson J."/>
            <person name="Mondo S."/>
            <person name="Nolan M."/>
            <person name="Ohm R."/>
            <person name="Pangilinan J."/>
            <person name="Park H.-J."/>
            <person name="Ramirez L."/>
            <person name="Alfaro M."/>
            <person name="Sun H."/>
            <person name="Tritt A."/>
            <person name="Yoshinaga Y."/>
            <person name="Zwiers L.-H."/>
            <person name="Turgeon B."/>
            <person name="Goodwin S."/>
            <person name="Spatafora J."/>
            <person name="Crous P."/>
            <person name="Grigoriev I."/>
        </authorList>
    </citation>
    <scope>NUCLEOTIDE SEQUENCE</scope>
    <source>
        <strain evidence="9">CBS 473.64</strain>
    </source>
</reference>
<dbReference type="AlphaFoldDB" id="A0A6A6SCT5"/>
<evidence type="ECO:0000256" key="8">
    <source>
        <dbReference type="SAM" id="MobiDB-lite"/>
    </source>
</evidence>
<feature type="compositionally biased region" description="Low complexity" evidence="8">
    <location>
        <begin position="133"/>
        <end position="142"/>
    </location>
</feature>
<feature type="compositionally biased region" description="Polar residues" evidence="8">
    <location>
        <begin position="162"/>
        <end position="181"/>
    </location>
</feature>
<keyword evidence="3" id="KW-0509">mRNA transport</keyword>
<keyword evidence="6" id="KW-0906">Nuclear pore complex</keyword>
<evidence type="ECO:0000256" key="7">
    <source>
        <dbReference type="ARBA" id="ARBA00023242"/>
    </source>
</evidence>
<evidence type="ECO:0000313" key="9">
    <source>
        <dbReference type="EMBL" id="KAF2645589.1"/>
    </source>
</evidence>
<name>A0A6A6SCT5_9PLEO</name>
<dbReference type="Pfam" id="PF13634">
    <property type="entry name" value="Nucleoporin_FG"/>
    <property type="match status" value="2"/>
</dbReference>
<evidence type="ECO:0000256" key="1">
    <source>
        <dbReference type="ARBA" id="ARBA00004567"/>
    </source>
</evidence>
<sequence>MAGLGRSNSLSINTSGSSLFGNASNSNTSQGQQSAGLFGSSTNASQPQSTSLFGNLNKPATTSGTGGGLFGSSTAQSQPQQTGSLFGGALGGAPQTQTQTSQSGGLFGGGDAQKPSPFGASTAQASTPSLFGNTTNNTQQNQPATSSLFGSTQQAQPHQQQSNTMFGNLQGQNKSFGLGSTNTGFPSANAVQIQAAESIKGTTRFNDLSPEFQAQIVQIEEMMQNRINTAHKTRGTLPAHVETVATIAPDVAYVEKLLSIIELGLDNDSANIAHIKAQVKKDAEDASLSFRAIENQSLPPQFRYGNASLTSSTAKPSPTTALDDDDPTKPVDLLSYFNRRTDGLGVTLELYQRQIREIEAHLRTMEAGTLEKAQQLTGSRSSSRDQRQQLIDALGAIERAILQSAGKVGKVRDEVNKQIIGNVGAGLL</sequence>
<dbReference type="InterPro" id="IPR025574">
    <property type="entry name" value="Nucleoporin_FG_rpt"/>
</dbReference>
<keyword evidence="5" id="KW-0811">Translocation</keyword>
<evidence type="ECO:0000256" key="5">
    <source>
        <dbReference type="ARBA" id="ARBA00023010"/>
    </source>
</evidence>
<evidence type="ECO:0008006" key="11">
    <source>
        <dbReference type="Google" id="ProtNLM"/>
    </source>
</evidence>
<proteinExistence type="predicted"/>
<keyword evidence="10" id="KW-1185">Reference proteome</keyword>
<comment type="subcellular location">
    <subcellularLocation>
        <location evidence="1">Nucleus</location>
        <location evidence="1">Nuclear pore complex</location>
    </subcellularLocation>
</comment>
<dbReference type="GO" id="GO:0005643">
    <property type="term" value="C:nuclear pore"/>
    <property type="evidence" value="ECO:0007669"/>
    <property type="project" value="UniProtKB-SubCell"/>
</dbReference>
<evidence type="ECO:0000256" key="4">
    <source>
        <dbReference type="ARBA" id="ARBA00022927"/>
    </source>
</evidence>
<evidence type="ECO:0000256" key="3">
    <source>
        <dbReference type="ARBA" id="ARBA00022816"/>
    </source>
</evidence>
<feature type="compositionally biased region" description="Polar residues" evidence="8">
    <location>
        <begin position="119"/>
        <end position="132"/>
    </location>
</feature>
<dbReference type="Gene3D" id="6.10.140.1350">
    <property type="match status" value="1"/>
</dbReference>
<dbReference type="PANTHER" id="PTHR13437">
    <property type="entry name" value="NUCLEOPORIN P58/P45 NUCLEOPORIN-LIKE PROTEIN 1"/>
    <property type="match status" value="1"/>
</dbReference>
<feature type="compositionally biased region" description="Polar residues" evidence="8">
    <location>
        <begin position="143"/>
        <end position="152"/>
    </location>
</feature>
<keyword evidence="4" id="KW-0653">Protein transport</keyword>
<dbReference type="GO" id="GO:0015031">
    <property type="term" value="P:protein transport"/>
    <property type="evidence" value="ECO:0007669"/>
    <property type="project" value="UniProtKB-KW"/>
</dbReference>
<feature type="region of interest" description="Disordered" evidence="8">
    <location>
        <begin position="21"/>
        <end position="181"/>
    </location>
</feature>
<accession>A0A6A6SCT5</accession>
<dbReference type="EMBL" id="MU006777">
    <property type="protein sequence ID" value="KAF2645589.1"/>
    <property type="molecule type" value="Genomic_DNA"/>
</dbReference>
<keyword evidence="7" id="KW-0539">Nucleus</keyword>
<dbReference type="OrthoDB" id="2538017at2759"/>
<dbReference type="GO" id="GO:0017056">
    <property type="term" value="F:structural constituent of nuclear pore"/>
    <property type="evidence" value="ECO:0007669"/>
    <property type="project" value="InterPro"/>
</dbReference>
<feature type="region of interest" description="Disordered" evidence="8">
    <location>
        <begin position="304"/>
        <end position="327"/>
    </location>
</feature>
<feature type="compositionally biased region" description="Polar residues" evidence="8">
    <location>
        <begin position="21"/>
        <end position="60"/>
    </location>
</feature>
<evidence type="ECO:0000256" key="6">
    <source>
        <dbReference type="ARBA" id="ARBA00023132"/>
    </source>
</evidence>
<protein>
    <recommendedName>
        <fullName evidence="11">Nucleoporin Nup54 alpha-helical domain-containing protein</fullName>
    </recommendedName>
</protein>
<feature type="compositionally biased region" description="Low complexity" evidence="8">
    <location>
        <begin position="307"/>
        <end position="321"/>
    </location>
</feature>
<feature type="compositionally biased region" description="Low complexity" evidence="8">
    <location>
        <begin position="92"/>
        <end position="104"/>
    </location>
</feature>